<dbReference type="SUPFAM" id="SSF51735">
    <property type="entry name" value="NAD(P)-binding Rossmann-fold domains"/>
    <property type="match status" value="1"/>
</dbReference>
<dbReference type="SUPFAM" id="SSF50129">
    <property type="entry name" value="GroES-like"/>
    <property type="match status" value="1"/>
</dbReference>
<dbReference type="InterPro" id="IPR036291">
    <property type="entry name" value="NAD(P)-bd_dom_sf"/>
</dbReference>
<dbReference type="Gene3D" id="3.40.50.720">
    <property type="entry name" value="NAD(P)-binding Rossmann-like Domain"/>
    <property type="match status" value="1"/>
</dbReference>
<accession>A0AAD4I3U7</accession>
<evidence type="ECO:0000313" key="3">
    <source>
        <dbReference type="EMBL" id="KAG7294001.1"/>
    </source>
</evidence>
<proteinExistence type="predicted"/>
<name>A0AAD4I3U7_9PEZI</name>
<feature type="compositionally biased region" description="Polar residues" evidence="1">
    <location>
        <begin position="1"/>
        <end position="10"/>
    </location>
</feature>
<dbReference type="AlphaFoldDB" id="A0AAD4I3U7"/>
<dbReference type="Pfam" id="PF00107">
    <property type="entry name" value="ADH_zinc_N"/>
    <property type="match status" value="1"/>
</dbReference>
<feature type="domain" description="Alcohol dehydrogenase-like C-terminal" evidence="2">
    <location>
        <begin position="145"/>
        <end position="260"/>
    </location>
</feature>
<dbReference type="GO" id="GO:0016491">
    <property type="term" value="F:oxidoreductase activity"/>
    <property type="evidence" value="ECO:0007669"/>
    <property type="project" value="TreeGrafter"/>
</dbReference>
<dbReference type="EMBL" id="JAHCVI010000001">
    <property type="protein sequence ID" value="KAG7294001.1"/>
    <property type="molecule type" value="Genomic_DNA"/>
</dbReference>
<evidence type="ECO:0000313" key="4">
    <source>
        <dbReference type="Proteomes" id="UP001197093"/>
    </source>
</evidence>
<comment type="caution">
    <text evidence="3">The sequence shown here is derived from an EMBL/GenBank/DDBJ whole genome shotgun (WGS) entry which is preliminary data.</text>
</comment>
<keyword evidence="4" id="KW-1185">Reference proteome</keyword>
<evidence type="ECO:0000259" key="2">
    <source>
        <dbReference type="Pfam" id="PF00107"/>
    </source>
</evidence>
<dbReference type="InterPro" id="IPR013149">
    <property type="entry name" value="ADH-like_C"/>
</dbReference>
<reference evidence="3" key="1">
    <citation type="submission" date="2023-02" db="EMBL/GenBank/DDBJ databases">
        <authorList>
            <person name="Palmer J.M."/>
        </authorList>
    </citation>
    <scope>NUCLEOTIDE SEQUENCE</scope>
    <source>
        <strain evidence="3">FW57</strain>
    </source>
</reference>
<dbReference type="InterPro" id="IPR011032">
    <property type="entry name" value="GroES-like_sf"/>
</dbReference>
<gene>
    <name evidence="3" type="ORF">NEMBOFW57_004062</name>
</gene>
<evidence type="ECO:0000256" key="1">
    <source>
        <dbReference type="SAM" id="MobiDB-lite"/>
    </source>
</evidence>
<sequence>MHVAQVTSWGQPPVYTTAPDAPPAGPGQLRLKVVAAAVHRLVQGRATGKHFSATTLPLDPSSDGVGLDEATGNLYYISTFAAPTFADYAVVDRARAIPVPEGADPITVAALCNPVMSSWMALRTRTWDLPAGFSVLIIGATGTSGRAAVAVARAFGAGKVIGVARNEAALKGIAGLDGYVAQKDPPETSDFASIGHVDVVLDYVYGKVTAALLAALKPERQTQYVQIGTVGSEETMALPAQVLRAKMLRMTGSAPGSWTTAELMKEMPDIVKTAAEMERPADVFTKPLSEVEALWGSEDAKRKRMVLIP</sequence>
<dbReference type="InterPro" id="IPR051397">
    <property type="entry name" value="Zn-ADH-like_protein"/>
</dbReference>
<dbReference type="Gene3D" id="3.90.180.10">
    <property type="entry name" value="Medium-chain alcohol dehydrogenases, catalytic domain"/>
    <property type="match status" value="1"/>
</dbReference>
<dbReference type="PANTHER" id="PTHR43677">
    <property type="entry name" value="SHORT-CHAIN DEHYDROGENASE/REDUCTASE"/>
    <property type="match status" value="1"/>
</dbReference>
<dbReference type="Proteomes" id="UP001197093">
    <property type="component" value="Unassembled WGS sequence"/>
</dbReference>
<protein>
    <recommendedName>
        <fullName evidence="2">Alcohol dehydrogenase-like C-terminal domain-containing protein</fullName>
    </recommendedName>
</protein>
<organism evidence="3 4">
    <name type="scientific">Staphylotrichum longicolle</name>
    <dbReference type="NCBI Taxonomy" id="669026"/>
    <lineage>
        <taxon>Eukaryota</taxon>
        <taxon>Fungi</taxon>
        <taxon>Dikarya</taxon>
        <taxon>Ascomycota</taxon>
        <taxon>Pezizomycotina</taxon>
        <taxon>Sordariomycetes</taxon>
        <taxon>Sordariomycetidae</taxon>
        <taxon>Sordariales</taxon>
        <taxon>Chaetomiaceae</taxon>
        <taxon>Staphylotrichum</taxon>
    </lineage>
</organism>
<dbReference type="PANTHER" id="PTHR43677:SF11">
    <property type="entry name" value="ZINC-CONTAINING ALCOHOL DEHYDROGENASE"/>
    <property type="match status" value="1"/>
</dbReference>
<feature type="region of interest" description="Disordered" evidence="1">
    <location>
        <begin position="1"/>
        <end position="22"/>
    </location>
</feature>